<keyword evidence="4" id="KW-0472">Membrane</keyword>
<dbReference type="InterPro" id="IPR006186">
    <property type="entry name" value="Ser/Thr-sp_prot-phosphatase"/>
</dbReference>
<evidence type="ECO:0000256" key="4">
    <source>
        <dbReference type="SAM" id="Phobius"/>
    </source>
</evidence>
<keyword evidence="4" id="KW-1133">Transmembrane helix</keyword>
<evidence type="ECO:0000313" key="6">
    <source>
        <dbReference type="EMBL" id="CAF4689626.1"/>
    </source>
</evidence>
<dbReference type="Gene3D" id="3.60.21.10">
    <property type="match status" value="1"/>
</dbReference>
<feature type="transmembrane region" description="Helical" evidence="4">
    <location>
        <begin position="18"/>
        <end position="35"/>
    </location>
</feature>
<dbReference type="EMBL" id="CAJOBI010123427">
    <property type="protein sequence ID" value="CAF4689626.1"/>
    <property type="molecule type" value="Genomic_DNA"/>
</dbReference>
<evidence type="ECO:0000313" key="7">
    <source>
        <dbReference type="EMBL" id="CAF4735425.1"/>
    </source>
</evidence>
<dbReference type="GO" id="GO:0016787">
    <property type="term" value="F:hydrolase activity"/>
    <property type="evidence" value="ECO:0007669"/>
    <property type="project" value="InterPro"/>
</dbReference>
<keyword evidence="4" id="KW-0812">Transmembrane</keyword>
<dbReference type="Pfam" id="PF00149">
    <property type="entry name" value="Metallophos"/>
    <property type="match status" value="1"/>
</dbReference>
<organism evidence="7 8">
    <name type="scientific">Rotaria magnacalcarata</name>
    <dbReference type="NCBI Taxonomy" id="392030"/>
    <lineage>
        <taxon>Eukaryota</taxon>
        <taxon>Metazoa</taxon>
        <taxon>Spiralia</taxon>
        <taxon>Gnathifera</taxon>
        <taxon>Rotifera</taxon>
        <taxon>Eurotatoria</taxon>
        <taxon>Bdelloidea</taxon>
        <taxon>Philodinida</taxon>
        <taxon>Philodinidae</taxon>
        <taxon>Rotaria</taxon>
    </lineage>
</organism>
<accession>A0A8S3AIQ0</accession>
<evidence type="ECO:0000259" key="5">
    <source>
        <dbReference type="PROSITE" id="PS00125"/>
    </source>
</evidence>
<gene>
    <name evidence="6" type="ORF">SMN809_LOCUS42611</name>
    <name evidence="7" type="ORF">SMN809_LOCUS44471</name>
</gene>
<dbReference type="InterPro" id="IPR051134">
    <property type="entry name" value="PPP_phosphatase"/>
</dbReference>
<dbReference type="InterPro" id="IPR029052">
    <property type="entry name" value="Metallo-depent_PP-like"/>
</dbReference>
<dbReference type="AlphaFoldDB" id="A0A8S3AIQ0"/>
<keyword evidence="3" id="KW-0464">Manganese</keyword>
<dbReference type="PANTHER" id="PTHR45668">
    <property type="entry name" value="SERINE/THREONINE-PROTEIN PHOSPHATASE 5-RELATED"/>
    <property type="match status" value="1"/>
</dbReference>
<evidence type="ECO:0000256" key="1">
    <source>
        <dbReference type="ARBA" id="ARBA00001936"/>
    </source>
</evidence>
<evidence type="ECO:0000256" key="2">
    <source>
        <dbReference type="ARBA" id="ARBA00022723"/>
    </source>
</evidence>
<feature type="domain" description="Serine/threonine specific protein phosphatases" evidence="5">
    <location>
        <begin position="36"/>
        <end position="41"/>
    </location>
</feature>
<proteinExistence type="predicted"/>
<dbReference type="PRINTS" id="PR00114">
    <property type="entry name" value="STPHPHTASE"/>
</dbReference>
<feature type="non-terminal residue" evidence="7">
    <location>
        <position position="61"/>
    </location>
</feature>
<dbReference type="EMBL" id="CAJOBI010133444">
    <property type="protein sequence ID" value="CAF4735425.1"/>
    <property type="molecule type" value="Genomic_DNA"/>
</dbReference>
<dbReference type="Proteomes" id="UP000676336">
    <property type="component" value="Unassembled WGS sequence"/>
</dbReference>
<dbReference type="InterPro" id="IPR004843">
    <property type="entry name" value="Calcineurin-like_PHP"/>
</dbReference>
<sequence length="61" mass="7096">AYVFNGDFVDRGRNSVEVILLLLVALILYPSSVFLNRGNHEDIMVTVRYGFFNELNQKYRV</sequence>
<evidence type="ECO:0000256" key="3">
    <source>
        <dbReference type="ARBA" id="ARBA00023211"/>
    </source>
</evidence>
<dbReference type="PROSITE" id="PS00125">
    <property type="entry name" value="SER_THR_PHOSPHATASE"/>
    <property type="match status" value="1"/>
</dbReference>
<comment type="cofactor">
    <cofactor evidence="1">
        <name>Mn(2+)</name>
        <dbReference type="ChEBI" id="CHEBI:29035"/>
    </cofactor>
</comment>
<feature type="non-terminal residue" evidence="7">
    <location>
        <position position="1"/>
    </location>
</feature>
<comment type="caution">
    <text evidence="7">The sequence shown here is derived from an EMBL/GenBank/DDBJ whole genome shotgun (WGS) entry which is preliminary data.</text>
</comment>
<keyword evidence="2" id="KW-0479">Metal-binding</keyword>
<dbReference type="GO" id="GO:0046872">
    <property type="term" value="F:metal ion binding"/>
    <property type="evidence" value="ECO:0007669"/>
    <property type="project" value="UniProtKB-KW"/>
</dbReference>
<protein>
    <recommendedName>
        <fullName evidence="5">Serine/threonine specific protein phosphatases domain-containing protein</fullName>
    </recommendedName>
</protein>
<dbReference type="PANTHER" id="PTHR45668:SF3">
    <property type="entry name" value="SERINE_THREONINE-PROTEIN PHOSPHATASE RDGC"/>
    <property type="match status" value="1"/>
</dbReference>
<evidence type="ECO:0000313" key="8">
    <source>
        <dbReference type="Proteomes" id="UP000676336"/>
    </source>
</evidence>
<name>A0A8S3AIQ0_9BILA</name>
<dbReference type="SUPFAM" id="SSF56300">
    <property type="entry name" value="Metallo-dependent phosphatases"/>
    <property type="match status" value="1"/>
</dbReference>
<reference evidence="7" key="1">
    <citation type="submission" date="2021-02" db="EMBL/GenBank/DDBJ databases">
        <authorList>
            <person name="Nowell W R."/>
        </authorList>
    </citation>
    <scope>NUCLEOTIDE SEQUENCE</scope>
</reference>